<evidence type="ECO:0000313" key="2">
    <source>
        <dbReference type="Proteomes" id="UP000012117"/>
    </source>
</evidence>
<dbReference type="AlphaFoldDB" id="M7A3V9"/>
<evidence type="ECO:0000313" key="1">
    <source>
        <dbReference type="EMBL" id="EMP05419.1"/>
    </source>
</evidence>
<dbReference type="EMBL" id="AKWN02000442">
    <property type="protein sequence ID" value="EMP05419.1"/>
    <property type="molecule type" value="Genomic_DNA"/>
</dbReference>
<name>M7A3V9_LEPIR</name>
<dbReference type="NCBIfam" id="TIGR04388">
    <property type="entry name" value="Lepto_longest"/>
    <property type="match status" value="1"/>
</dbReference>
<dbReference type="InterPro" id="IPR030885">
    <property type="entry name" value="Lepto_longest"/>
</dbReference>
<protein>
    <submittedName>
        <fullName evidence="1">Uncharacterized protein</fullName>
    </submittedName>
</protein>
<gene>
    <name evidence="1" type="ORF">LEP1GSC124_1777</name>
</gene>
<comment type="caution">
    <text evidence="1">The sequence shown here is derived from an EMBL/GenBank/DDBJ whole genome shotgun (WGS) entry which is preliminary data.</text>
</comment>
<sequence length="40" mass="4550">MRNQLFDIIGQTLMPGDKEAAHNLGLLLKYHIDQKEAKKA</sequence>
<dbReference type="Proteomes" id="UP000012117">
    <property type="component" value="Unassembled WGS sequence"/>
</dbReference>
<proteinExistence type="predicted"/>
<reference evidence="1 2" key="1">
    <citation type="submission" date="2013-01" db="EMBL/GenBank/DDBJ databases">
        <authorList>
            <person name="Harkins D.M."/>
            <person name="Durkin A.S."/>
            <person name="Brinkac L.M."/>
            <person name="Haft D.H."/>
            <person name="Selengut J.D."/>
            <person name="Sanka R."/>
            <person name="DePew J."/>
            <person name="Purushe J."/>
            <person name="Picardeau M."/>
            <person name="Werts C."/>
            <person name="Goarant C."/>
            <person name="Vinetz J.M."/>
            <person name="Sutton G.G."/>
            <person name="Nierman W.C."/>
            <person name="Fouts D.E."/>
        </authorList>
    </citation>
    <scope>NUCLEOTIDE SEQUENCE [LARGE SCALE GENOMIC DNA]</scope>
    <source>
        <strain evidence="1 2">200701872</strain>
    </source>
</reference>
<feature type="non-terminal residue" evidence="1">
    <location>
        <position position="40"/>
    </location>
</feature>
<organism evidence="1 2">
    <name type="scientific">Leptospira interrogans serovar Pyrogenes str. 200701872</name>
    <dbReference type="NCBI Taxonomy" id="1193029"/>
    <lineage>
        <taxon>Bacteria</taxon>
        <taxon>Pseudomonadati</taxon>
        <taxon>Spirochaetota</taxon>
        <taxon>Spirochaetia</taxon>
        <taxon>Leptospirales</taxon>
        <taxon>Leptospiraceae</taxon>
        <taxon>Leptospira</taxon>
    </lineage>
</organism>
<accession>M7A3V9</accession>